<dbReference type="EMBL" id="CP094358">
    <property type="protein sequence ID" value="UOB16403.1"/>
    <property type="molecule type" value="Genomic_DNA"/>
</dbReference>
<dbReference type="Pfam" id="PF00327">
    <property type="entry name" value="Ribosomal_L30"/>
    <property type="match status" value="1"/>
</dbReference>
<evidence type="ECO:0000256" key="3">
    <source>
        <dbReference type="ARBA" id="ARBA00022980"/>
    </source>
</evidence>
<evidence type="ECO:0000256" key="2">
    <source>
        <dbReference type="ARBA" id="ARBA00011838"/>
    </source>
</evidence>
<evidence type="ECO:0000313" key="8">
    <source>
        <dbReference type="EMBL" id="UOB16403.1"/>
    </source>
</evidence>
<dbReference type="AlphaFoldDB" id="A0A9E7D0V1"/>
<dbReference type="PIRSF" id="PIRSF002211">
    <property type="entry name" value="Ribosomal_L30_bac-type"/>
    <property type="match status" value="1"/>
</dbReference>
<dbReference type="Gene3D" id="3.30.1390.20">
    <property type="entry name" value="Ribosomal protein L30, ferredoxin-like fold domain"/>
    <property type="match status" value="1"/>
</dbReference>
<dbReference type="PROSITE" id="PS00634">
    <property type="entry name" value="RIBOSOMAL_L30"/>
    <property type="match status" value="1"/>
</dbReference>
<protein>
    <recommendedName>
        <fullName evidence="5">Large ribosomal subunit protein uL30</fullName>
    </recommendedName>
</protein>
<dbReference type="PANTHER" id="PTHR15892:SF2">
    <property type="entry name" value="LARGE RIBOSOMAL SUBUNIT PROTEIN UL30M"/>
    <property type="match status" value="1"/>
</dbReference>
<dbReference type="InterPro" id="IPR036919">
    <property type="entry name" value="Ribo_uL30_ferredoxin-like_sf"/>
</dbReference>
<reference evidence="8" key="1">
    <citation type="submission" date="2022-03" db="EMBL/GenBank/DDBJ databases">
        <title>Description of Abyssus ytuae gen. nov., sp. nov., a novel member of the family Flavobacteriaceae isolated from the sediment of Mariana Trench.</title>
        <authorList>
            <person name="Zhang J."/>
            <person name="Xu X."/>
        </authorList>
    </citation>
    <scope>NUCLEOTIDE SEQUENCE</scope>
    <source>
        <strain evidence="8">MT3330</strain>
    </source>
</reference>
<evidence type="ECO:0000256" key="4">
    <source>
        <dbReference type="ARBA" id="ARBA00023274"/>
    </source>
</evidence>
<dbReference type="KEGG" id="fbm:MQE35_11720"/>
<dbReference type="GO" id="GO:0006412">
    <property type="term" value="P:translation"/>
    <property type="evidence" value="ECO:0007669"/>
    <property type="project" value="UniProtKB-UniRule"/>
</dbReference>
<gene>
    <name evidence="5 8" type="primary">rpmD</name>
    <name evidence="8" type="ORF">MQE35_11720</name>
</gene>
<organism evidence="8 9">
    <name type="scientific">Abyssalbus ytuae</name>
    <dbReference type="NCBI Taxonomy" id="2926907"/>
    <lineage>
        <taxon>Bacteria</taxon>
        <taxon>Pseudomonadati</taxon>
        <taxon>Bacteroidota</taxon>
        <taxon>Flavobacteriia</taxon>
        <taxon>Flavobacteriales</taxon>
        <taxon>Flavobacteriaceae</taxon>
        <taxon>Abyssalbus</taxon>
    </lineage>
</organism>
<sequence length="59" mass="6588">MGKIKVTQVKSQIKRPQNQKRTLEALGLKRIGQVVEHDATPNILGMVNKVKHLVSVEEA</sequence>
<dbReference type="FunFam" id="3.30.1390.20:FF:000001">
    <property type="entry name" value="50S ribosomal protein L30"/>
    <property type="match status" value="1"/>
</dbReference>
<keyword evidence="3 5" id="KW-0689">Ribosomal protein</keyword>
<dbReference type="GO" id="GO:0022625">
    <property type="term" value="C:cytosolic large ribosomal subunit"/>
    <property type="evidence" value="ECO:0007669"/>
    <property type="project" value="TreeGrafter"/>
</dbReference>
<accession>A0A9E7D0V1</accession>
<evidence type="ECO:0000256" key="6">
    <source>
        <dbReference type="RuleBase" id="RU003734"/>
    </source>
</evidence>
<feature type="domain" description="Large ribosomal subunit protein uL30-like ferredoxin-like fold" evidence="7">
    <location>
        <begin position="4"/>
        <end position="54"/>
    </location>
</feature>
<dbReference type="InterPro" id="IPR005996">
    <property type="entry name" value="Ribosomal_uL30_bac-type"/>
</dbReference>
<keyword evidence="4 5" id="KW-0687">Ribonucleoprotein</keyword>
<dbReference type="InterPro" id="IPR016082">
    <property type="entry name" value="Ribosomal_uL30_ferredoxin-like"/>
</dbReference>
<dbReference type="CDD" id="cd01658">
    <property type="entry name" value="Ribosomal_L30"/>
    <property type="match status" value="1"/>
</dbReference>
<dbReference type="PANTHER" id="PTHR15892">
    <property type="entry name" value="MITOCHONDRIAL RIBOSOMAL PROTEIN L30"/>
    <property type="match status" value="1"/>
</dbReference>
<evidence type="ECO:0000259" key="7">
    <source>
        <dbReference type="Pfam" id="PF00327"/>
    </source>
</evidence>
<comment type="similarity">
    <text evidence="1 5 6">Belongs to the universal ribosomal protein uL30 family.</text>
</comment>
<dbReference type="GO" id="GO:0003735">
    <property type="term" value="F:structural constituent of ribosome"/>
    <property type="evidence" value="ECO:0007669"/>
    <property type="project" value="InterPro"/>
</dbReference>
<keyword evidence="9" id="KW-1185">Reference proteome</keyword>
<dbReference type="InterPro" id="IPR018038">
    <property type="entry name" value="Ribosomal_uL30_CS"/>
</dbReference>
<dbReference type="HAMAP" id="MF_01371_B">
    <property type="entry name" value="Ribosomal_uL30_B"/>
    <property type="match status" value="1"/>
</dbReference>
<dbReference type="RefSeq" id="WP_255841581.1">
    <property type="nucleotide sequence ID" value="NZ_CP094358.1"/>
</dbReference>
<name>A0A9E7D0V1_9FLAO</name>
<evidence type="ECO:0000256" key="1">
    <source>
        <dbReference type="ARBA" id="ARBA00007594"/>
    </source>
</evidence>
<dbReference type="NCBIfam" id="TIGR01308">
    <property type="entry name" value="rpmD_bact"/>
    <property type="match status" value="1"/>
</dbReference>
<dbReference type="Proteomes" id="UP000831290">
    <property type="component" value="Chromosome"/>
</dbReference>
<evidence type="ECO:0000313" key="9">
    <source>
        <dbReference type="Proteomes" id="UP000831290"/>
    </source>
</evidence>
<dbReference type="SUPFAM" id="SSF55129">
    <property type="entry name" value="Ribosomal protein L30p/L7e"/>
    <property type="match status" value="1"/>
</dbReference>
<comment type="subunit">
    <text evidence="2 5">Part of the 50S ribosomal subunit.</text>
</comment>
<evidence type="ECO:0000256" key="5">
    <source>
        <dbReference type="HAMAP-Rule" id="MF_01371"/>
    </source>
</evidence>
<proteinExistence type="inferred from homology"/>